<keyword evidence="6" id="KW-0266">Ethylene biosynthesis</keyword>
<dbReference type="InterPro" id="IPR044861">
    <property type="entry name" value="IPNS-like_FE2OG_OXY"/>
</dbReference>
<comment type="catalytic activity">
    <reaction evidence="10">
        <text>L-arginine + 2-oxoglutarate + O2 = guanidine + L-glutamate 5-semialdehyde + succinate + CO2</text>
        <dbReference type="Rhea" id="RHEA:31535"/>
        <dbReference type="ChEBI" id="CHEBI:15379"/>
        <dbReference type="ChEBI" id="CHEBI:16526"/>
        <dbReference type="ChEBI" id="CHEBI:16810"/>
        <dbReference type="ChEBI" id="CHEBI:30031"/>
        <dbReference type="ChEBI" id="CHEBI:30087"/>
        <dbReference type="ChEBI" id="CHEBI:32682"/>
        <dbReference type="ChEBI" id="CHEBI:58066"/>
        <dbReference type="EC" id="1.14.20.7"/>
    </reaction>
</comment>
<proteinExistence type="inferred from homology"/>
<evidence type="ECO:0000256" key="1">
    <source>
        <dbReference type="ARBA" id="ARBA00001954"/>
    </source>
</evidence>
<evidence type="ECO:0000256" key="7">
    <source>
        <dbReference type="ARBA" id="ARBA00031011"/>
    </source>
</evidence>
<comment type="similarity">
    <text evidence="11">Belongs to the iron/ascorbate-dependent oxidoreductase family.</text>
</comment>
<gene>
    <name evidence="13" type="ORF">HUF19_15360</name>
</gene>
<keyword evidence="11" id="KW-0408">Iron</keyword>
<keyword evidence="11" id="KW-0479">Metal-binding</keyword>
<evidence type="ECO:0000313" key="14">
    <source>
        <dbReference type="Proteomes" id="UP001065322"/>
    </source>
</evidence>
<comment type="pathway">
    <text evidence="2">Alkene biosynthesis; ethylene biosynthesis via 2-oxoglutarate.</text>
</comment>
<evidence type="ECO:0000313" key="13">
    <source>
        <dbReference type="EMBL" id="UXD88726.1"/>
    </source>
</evidence>
<evidence type="ECO:0000256" key="5">
    <source>
        <dbReference type="ARBA" id="ARBA00019045"/>
    </source>
</evidence>
<dbReference type="PROSITE" id="PS51471">
    <property type="entry name" value="FE2OG_OXY"/>
    <property type="match status" value="1"/>
</dbReference>
<reference evidence="14" key="1">
    <citation type="submission" date="2020-06" db="EMBL/GenBank/DDBJ databases">
        <title>Thalassolituus marinus alknpb1M-1, a hydrocarbon-degrading bacterium isolated from the deep-sea overlying water using an in-situ strategy from the South China Sea basin.</title>
        <authorList>
            <person name="Dong C."/>
            <person name="Chen Y."/>
            <person name="Shao Z."/>
        </authorList>
    </citation>
    <scope>NUCLEOTIDE SEQUENCE [LARGE SCALE GENOMIC DNA]</scope>
    <source>
        <strain evidence="14">alknpb1M-1</strain>
    </source>
</reference>
<keyword evidence="11" id="KW-0560">Oxidoreductase</keyword>
<comment type="catalytic activity">
    <reaction evidence="9">
        <text>2-oxoglutarate + O2 + 2 H(+) = ethene + 3 CO2 + H2O</text>
        <dbReference type="Rhea" id="RHEA:31523"/>
        <dbReference type="ChEBI" id="CHEBI:15377"/>
        <dbReference type="ChEBI" id="CHEBI:15378"/>
        <dbReference type="ChEBI" id="CHEBI:15379"/>
        <dbReference type="ChEBI" id="CHEBI:16526"/>
        <dbReference type="ChEBI" id="CHEBI:16810"/>
        <dbReference type="ChEBI" id="CHEBI:18153"/>
        <dbReference type="EC" id="1.13.12.19"/>
    </reaction>
</comment>
<dbReference type="Pfam" id="PF03171">
    <property type="entry name" value="2OG-FeII_Oxy"/>
    <property type="match status" value="1"/>
</dbReference>
<evidence type="ECO:0000256" key="6">
    <source>
        <dbReference type="ARBA" id="ARBA00022666"/>
    </source>
</evidence>
<name>A0ABY6ACG3_9GAMM</name>
<evidence type="ECO:0000256" key="9">
    <source>
        <dbReference type="ARBA" id="ARBA00047725"/>
    </source>
</evidence>
<evidence type="ECO:0000256" key="11">
    <source>
        <dbReference type="RuleBase" id="RU003682"/>
    </source>
</evidence>
<dbReference type="InterPro" id="IPR026992">
    <property type="entry name" value="DIOX_N"/>
</dbReference>
<dbReference type="Gene3D" id="2.60.120.330">
    <property type="entry name" value="B-lactam Antibiotic, Isopenicillin N Synthase, Chain"/>
    <property type="match status" value="1"/>
</dbReference>
<comment type="cofactor">
    <cofactor evidence="1">
        <name>Fe(2+)</name>
        <dbReference type="ChEBI" id="CHEBI:29033"/>
    </cofactor>
</comment>
<sequence length="354" mass="40162">MNNVINNTTSNAVGNTTTDSRYGLQELNFERTIGGMGQENNERTIPLIDLTDFDQRRAEIREQLWQAATDTGFFQLINHGIDVEKVREAFALSEQFFALSAEDKARFPLKEGLNAGWEFMAQVRPSTGTADQKESYQVTLPHMDNLWPDQTLVPEFQRVILDFEQRAWQLGMQVLSCFAEKLGFAQDFFTQAHRRDSAEYQSTLRLLHYLPLAEGAVAGAGIWRAGAHTDFDCLTMVFQKTGQGGLQVCPGKEALQNQEWTSVIPQDDIITCNIGDMLMRWSDDKLKSTLHRVRMPKPDEARGPRYSMAFFCQANKDVMIQGPEKKYEAISARDYLLQRINANFAAVQADEAQK</sequence>
<dbReference type="PANTHER" id="PTHR47990">
    <property type="entry name" value="2-OXOGLUTARATE (2OG) AND FE(II)-DEPENDENT OXYGENASE SUPERFAMILY PROTEIN-RELATED"/>
    <property type="match status" value="1"/>
</dbReference>
<evidence type="ECO:0000256" key="8">
    <source>
        <dbReference type="ARBA" id="ARBA00031282"/>
    </source>
</evidence>
<evidence type="ECO:0000256" key="10">
    <source>
        <dbReference type="ARBA" id="ARBA00049359"/>
    </source>
</evidence>
<dbReference type="EC" id="1.14.20.7" evidence="3"/>
<dbReference type="InterPro" id="IPR027443">
    <property type="entry name" value="IPNS-like_sf"/>
</dbReference>
<dbReference type="InterPro" id="IPR005123">
    <property type="entry name" value="Oxoglu/Fe-dep_dioxygenase_dom"/>
</dbReference>
<dbReference type="SUPFAM" id="SSF51197">
    <property type="entry name" value="Clavaminate synthase-like"/>
    <property type="match status" value="1"/>
</dbReference>
<protein>
    <recommendedName>
        <fullName evidence="5">2-oxoglutarate-dependent ethylene/succinate-forming enzyme</fullName>
        <ecNumber evidence="4">1.13.12.19</ecNumber>
        <ecNumber evidence="3">1.14.20.7</ecNumber>
    </recommendedName>
    <alternativeName>
        <fullName evidence="7">2-oxoglutarate dioxygenase (ethylene-forming)</fullName>
    </alternativeName>
    <alternativeName>
        <fullName evidence="8">2-oxoglutarate/L-arginine monooxygenase/decarboxylase (succinate-forming)</fullName>
    </alternativeName>
</protein>
<evidence type="ECO:0000256" key="3">
    <source>
        <dbReference type="ARBA" id="ARBA00012293"/>
    </source>
</evidence>
<dbReference type="Proteomes" id="UP001065322">
    <property type="component" value="Chromosome"/>
</dbReference>
<evidence type="ECO:0000259" key="12">
    <source>
        <dbReference type="PROSITE" id="PS51471"/>
    </source>
</evidence>
<dbReference type="EC" id="1.13.12.19" evidence="4"/>
<feature type="domain" description="Fe2OG dioxygenase" evidence="12">
    <location>
        <begin position="199"/>
        <end position="314"/>
    </location>
</feature>
<dbReference type="EMBL" id="CP054475">
    <property type="protein sequence ID" value="UXD88726.1"/>
    <property type="molecule type" value="Genomic_DNA"/>
</dbReference>
<dbReference type="RefSeq" id="WP_260997450.1">
    <property type="nucleotide sequence ID" value="NZ_CP054475.1"/>
</dbReference>
<keyword evidence="14" id="KW-1185">Reference proteome</keyword>
<dbReference type="InterPro" id="IPR050231">
    <property type="entry name" value="Iron_ascorbate_oxido_reductase"/>
</dbReference>
<accession>A0ABY6ACG3</accession>
<evidence type="ECO:0000256" key="4">
    <source>
        <dbReference type="ARBA" id="ARBA00012531"/>
    </source>
</evidence>
<dbReference type="Pfam" id="PF14226">
    <property type="entry name" value="DIOX_N"/>
    <property type="match status" value="1"/>
</dbReference>
<organism evidence="13 14">
    <name type="scientific">Thalassolituus hydrocarboniclasticus</name>
    <dbReference type="NCBI Taxonomy" id="2742796"/>
    <lineage>
        <taxon>Bacteria</taxon>
        <taxon>Pseudomonadati</taxon>
        <taxon>Pseudomonadota</taxon>
        <taxon>Gammaproteobacteria</taxon>
        <taxon>Oceanospirillales</taxon>
        <taxon>Oceanospirillaceae</taxon>
        <taxon>Thalassolituus</taxon>
    </lineage>
</organism>
<evidence type="ECO:0000256" key="2">
    <source>
        <dbReference type="ARBA" id="ARBA00004767"/>
    </source>
</evidence>